<name>A0A378TR26_9MYCO</name>
<organism evidence="1 2">
    <name type="scientific">Mycolicibacterium tokaiense</name>
    <dbReference type="NCBI Taxonomy" id="39695"/>
    <lineage>
        <taxon>Bacteria</taxon>
        <taxon>Bacillati</taxon>
        <taxon>Actinomycetota</taxon>
        <taxon>Actinomycetes</taxon>
        <taxon>Mycobacteriales</taxon>
        <taxon>Mycobacteriaceae</taxon>
        <taxon>Mycolicibacterium</taxon>
    </lineage>
</organism>
<proteinExistence type="predicted"/>
<dbReference type="OrthoDB" id="4633378at2"/>
<evidence type="ECO:0000313" key="1">
    <source>
        <dbReference type="EMBL" id="STZ62323.1"/>
    </source>
</evidence>
<keyword evidence="2" id="KW-1185">Reference proteome</keyword>
<dbReference type="Proteomes" id="UP000254978">
    <property type="component" value="Unassembled WGS sequence"/>
</dbReference>
<evidence type="ECO:0000313" key="2">
    <source>
        <dbReference type="Proteomes" id="UP000254978"/>
    </source>
</evidence>
<protein>
    <submittedName>
        <fullName evidence="1">Uncharacterized protein</fullName>
    </submittedName>
</protein>
<dbReference type="EMBL" id="UGQT01000001">
    <property type="protein sequence ID" value="STZ62323.1"/>
    <property type="molecule type" value="Genomic_DNA"/>
</dbReference>
<reference evidence="1 2" key="1">
    <citation type="submission" date="2018-06" db="EMBL/GenBank/DDBJ databases">
        <authorList>
            <consortium name="Pathogen Informatics"/>
            <person name="Doyle S."/>
        </authorList>
    </citation>
    <scope>NUCLEOTIDE SEQUENCE [LARGE SCALE GENOMIC DNA]</scope>
    <source>
        <strain evidence="1 2">NCTC10821</strain>
    </source>
</reference>
<sequence length="67" mass="7463">MTVLVTRSDGGTDEFARYGDRYVKLGDGSLQITRVGAQHATTYSAGDWTTVSGDEKPSHRARFRRTR</sequence>
<accession>A0A378TR26</accession>
<dbReference type="RefSeq" id="WP_115281046.1">
    <property type="nucleotide sequence ID" value="NZ_AP022600.1"/>
</dbReference>
<dbReference type="AlphaFoldDB" id="A0A378TR26"/>
<gene>
    <name evidence="1" type="ORF">NCTC10821_05892</name>
</gene>